<dbReference type="EMBL" id="AGWK01000034">
    <property type="protein sequence ID" value="EHO70303.1"/>
    <property type="molecule type" value="Genomic_DNA"/>
</dbReference>
<sequence>TPARWHKTDSVWDKLQSAGAKTDSVWDKLQPADAKQTLFGANSSPLAQNRLCLG</sequence>
<keyword evidence="2" id="KW-1185">Reference proteome</keyword>
<reference evidence="1 2" key="1">
    <citation type="submission" date="2011-12" db="EMBL/GenBank/DDBJ databases">
        <title>The Genome Sequence of Prevotella micans F0438.</title>
        <authorList>
            <consortium name="The Broad Institute Genome Sequencing Platform"/>
            <person name="Earl A."/>
            <person name="Ward D."/>
            <person name="Feldgarden M."/>
            <person name="Gevers D."/>
            <person name="Izard J."/>
            <person name="Baranova O.V."/>
            <person name="Blanton J.M."/>
            <person name="Wade W.G."/>
            <person name="Dewhirst F.E."/>
            <person name="Young S.K."/>
            <person name="Zeng Q."/>
            <person name="Gargeya S."/>
            <person name="Fitzgerald M."/>
            <person name="Haas B."/>
            <person name="Abouelleil A."/>
            <person name="Alvarado L."/>
            <person name="Arachchi H.M."/>
            <person name="Berlin A."/>
            <person name="Chapman S.B."/>
            <person name="Gearin G."/>
            <person name="Goldberg J."/>
            <person name="Griggs A."/>
            <person name="Gujja S."/>
            <person name="Hansen M."/>
            <person name="Heiman D."/>
            <person name="Howarth C."/>
            <person name="Larimer J."/>
            <person name="Lui A."/>
            <person name="MacDonald P.J.P."/>
            <person name="McCowen C."/>
            <person name="Montmayeur A."/>
            <person name="Murphy C."/>
            <person name="Neiman D."/>
            <person name="Pearson M."/>
            <person name="Priest M."/>
            <person name="Roberts A."/>
            <person name="Saif S."/>
            <person name="Shea T."/>
            <person name="Sisk P."/>
            <person name="Stolte C."/>
            <person name="Sykes S."/>
            <person name="Wortman J."/>
            <person name="Nusbaum C."/>
            <person name="Birren B."/>
        </authorList>
    </citation>
    <scope>NUCLEOTIDE SEQUENCE [LARGE SCALE GENOMIC DNA]</scope>
    <source>
        <strain evidence="1 2">F0438</strain>
    </source>
</reference>
<dbReference type="AlphaFoldDB" id="H1Q2M0"/>
<evidence type="ECO:0000313" key="1">
    <source>
        <dbReference type="EMBL" id="EHO70303.1"/>
    </source>
</evidence>
<name>H1Q2M0_9BACT</name>
<proteinExistence type="predicted"/>
<feature type="non-terminal residue" evidence="1">
    <location>
        <position position="1"/>
    </location>
</feature>
<gene>
    <name evidence="1" type="ORF">HMPREF9140_01158</name>
</gene>
<evidence type="ECO:0000313" key="2">
    <source>
        <dbReference type="Proteomes" id="UP000016023"/>
    </source>
</evidence>
<dbReference type="HOGENOM" id="CLU_3037112_0_0_10"/>
<comment type="caution">
    <text evidence="1">The sequence shown here is derived from an EMBL/GenBank/DDBJ whole genome shotgun (WGS) entry which is preliminary data.</text>
</comment>
<organism evidence="1 2">
    <name type="scientific">Prevotella micans F0438</name>
    <dbReference type="NCBI Taxonomy" id="883158"/>
    <lineage>
        <taxon>Bacteria</taxon>
        <taxon>Pseudomonadati</taxon>
        <taxon>Bacteroidota</taxon>
        <taxon>Bacteroidia</taxon>
        <taxon>Bacteroidales</taxon>
        <taxon>Prevotellaceae</taxon>
        <taxon>Prevotella</taxon>
    </lineage>
</organism>
<protein>
    <submittedName>
        <fullName evidence="1">Uncharacterized protein</fullName>
    </submittedName>
</protein>
<dbReference type="Proteomes" id="UP000016023">
    <property type="component" value="Unassembled WGS sequence"/>
</dbReference>
<dbReference type="STRING" id="883158.HMPREF9140_01158"/>
<accession>H1Q2M0</accession>